<keyword evidence="4" id="KW-0444">Lipid biosynthesis</keyword>
<dbReference type="GO" id="GO:0008654">
    <property type="term" value="P:phospholipid biosynthetic process"/>
    <property type="evidence" value="ECO:0007669"/>
    <property type="project" value="UniProtKB-KW"/>
</dbReference>
<evidence type="ECO:0000256" key="2">
    <source>
        <dbReference type="ARBA" id="ARBA00005967"/>
    </source>
</evidence>
<dbReference type="EMBL" id="BMWZ01000001">
    <property type="protein sequence ID" value="GGZ71533.1"/>
    <property type="molecule type" value="Genomic_DNA"/>
</dbReference>
<proteinExistence type="inferred from homology"/>
<keyword evidence="14" id="KW-1208">Phospholipid metabolism</keyword>
<evidence type="ECO:0000256" key="4">
    <source>
        <dbReference type="ARBA" id="ARBA00022516"/>
    </source>
</evidence>
<feature type="binding site" evidence="17">
    <location>
        <position position="17"/>
    </location>
    <ligand>
        <name>ATP</name>
        <dbReference type="ChEBI" id="CHEBI:30616"/>
    </ligand>
</feature>
<evidence type="ECO:0000256" key="17">
    <source>
        <dbReference type="PIRSR" id="PIRSR600829-3"/>
    </source>
</evidence>
<comment type="caution">
    <text evidence="20">The sequence shown here is derived from an EMBL/GenBank/DDBJ whole genome shotgun (WGS) entry which is preliminary data.</text>
</comment>
<keyword evidence="18" id="KW-0460">Magnesium</keyword>
<feature type="binding site" evidence="17">
    <location>
        <begin position="95"/>
        <end position="96"/>
    </location>
    <ligand>
        <name>ATP</name>
        <dbReference type="ChEBI" id="CHEBI:30616"/>
    </ligand>
</feature>
<evidence type="ECO:0000313" key="21">
    <source>
        <dbReference type="Proteomes" id="UP000636004"/>
    </source>
</evidence>
<feature type="transmembrane region" description="Helical" evidence="19">
    <location>
        <begin position="97"/>
        <end position="118"/>
    </location>
</feature>
<evidence type="ECO:0000256" key="19">
    <source>
        <dbReference type="SAM" id="Phobius"/>
    </source>
</evidence>
<feature type="binding site" evidence="18">
    <location>
        <position position="29"/>
    </location>
    <ligand>
        <name>a divalent metal cation</name>
        <dbReference type="ChEBI" id="CHEBI:60240"/>
    </ligand>
</feature>
<comment type="subcellular location">
    <subcellularLocation>
        <location evidence="1">Cell membrane</location>
        <topology evidence="1">Multi-pass membrane protein</topology>
    </subcellularLocation>
</comment>
<evidence type="ECO:0000256" key="7">
    <source>
        <dbReference type="ARBA" id="ARBA00022741"/>
    </source>
</evidence>
<comment type="cofactor">
    <cofactor evidence="18">
        <name>Mg(2+)</name>
        <dbReference type="ChEBI" id="CHEBI:18420"/>
    </cofactor>
    <text evidence="18">Mn(2+), Zn(2+), Cd(2+) and Co(2+) support activity to lesser extents.</text>
</comment>
<keyword evidence="21" id="KW-1185">Reference proteome</keyword>
<evidence type="ECO:0000256" key="6">
    <source>
        <dbReference type="ARBA" id="ARBA00022692"/>
    </source>
</evidence>
<evidence type="ECO:0000256" key="13">
    <source>
        <dbReference type="ARBA" id="ARBA00023209"/>
    </source>
</evidence>
<evidence type="ECO:0000256" key="3">
    <source>
        <dbReference type="ARBA" id="ARBA00022475"/>
    </source>
</evidence>
<keyword evidence="6 19" id="KW-0812">Transmembrane</keyword>
<dbReference type="GO" id="GO:0016301">
    <property type="term" value="F:kinase activity"/>
    <property type="evidence" value="ECO:0007669"/>
    <property type="project" value="UniProtKB-KW"/>
</dbReference>
<feature type="binding site" evidence="16">
    <location>
        <position position="70"/>
    </location>
    <ligand>
        <name>substrate</name>
    </ligand>
</feature>
<keyword evidence="12 19" id="KW-0472">Membrane</keyword>
<dbReference type="Pfam" id="PF01219">
    <property type="entry name" value="DAGK_prokar"/>
    <property type="match status" value="1"/>
</dbReference>
<comment type="similarity">
    <text evidence="2">Belongs to the bacterial diacylglycerol kinase family.</text>
</comment>
<dbReference type="Proteomes" id="UP000636004">
    <property type="component" value="Unassembled WGS sequence"/>
</dbReference>
<dbReference type="RefSeq" id="WP_189359284.1">
    <property type="nucleotide sequence ID" value="NZ_BMWZ01000001.1"/>
</dbReference>
<keyword evidence="11" id="KW-0443">Lipid metabolism</keyword>
<feature type="active site" description="Proton acceptor" evidence="15">
    <location>
        <position position="70"/>
    </location>
</feature>
<keyword evidence="13" id="KW-0594">Phospholipid biosynthesis</keyword>
<dbReference type="Gene3D" id="1.10.287.3610">
    <property type="match status" value="1"/>
</dbReference>
<organism evidence="20 21">
    <name type="scientific">Algibacter mikhailovii</name>
    <dbReference type="NCBI Taxonomy" id="425498"/>
    <lineage>
        <taxon>Bacteria</taxon>
        <taxon>Pseudomonadati</taxon>
        <taxon>Bacteroidota</taxon>
        <taxon>Flavobacteriia</taxon>
        <taxon>Flavobacteriales</taxon>
        <taxon>Flavobacteriaceae</taxon>
        <taxon>Algibacter</taxon>
    </lineage>
</organism>
<dbReference type="PANTHER" id="PTHR34299:SF1">
    <property type="entry name" value="DIACYLGLYCEROL KINASE"/>
    <property type="match status" value="1"/>
</dbReference>
<dbReference type="AlphaFoldDB" id="A0A918QT51"/>
<dbReference type="PANTHER" id="PTHR34299">
    <property type="entry name" value="DIACYLGLYCEROL KINASE"/>
    <property type="match status" value="1"/>
</dbReference>
<feature type="binding site" evidence="18">
    <location>
        <position position="77"/>
    </location>
    <ligand>
        <name>a divalent metal cation</name>
        <dbReference type="ChEBI" id="CHEBI:60240"/>
    </ligand>
</feature>
<dbReference type="InterPro" id="IPR000829">
    <property type="entry name" value="DAGK"/>
</dbReference>
<feature type="binding site" evidence="17">
    <location>
        <position position="29"/>
    </location>
    <ligand>
        <name>ATP</name>
        <dbReference type="ChEBI" id="CHEBI:30616"/>
    </ligand>
</feature>
<keyword evidence="18" id="KW-0479">Metal-binding</keyword>
<keyword evidence="5" id="KW-0808">Transferase</keyword>
<dbReference type="CDD" id="cd14265">
    <property type="entry name" value="UDPK_IM_like"/>
    <property type="match status" value="1"/>
</dbReference>
<keyword evidence="10 19" id="KW-1133">Transmembrane helix</keyword>
<evidence type="ECO:0000313" key="20">
    <source>
        <dbReference type="EMBL" id="GGZ71533.1"/>
    </source>
</evidence>
<evidence type="ECO:0000256" key="10">
    <source>
        <dbReference type="ARBA" id="ARBA00022989"/>
    </source>
</evidence>
<reference evidence="20" key="1">
    <citation type="journal article" date="2014" name="Int. J. Syst. Evol. Microbiol.">
        <title>Complete genome sequence of Corynebacterium casei LMG S-19264T (=DSM 44701T), isolated from a smear-ripened cheese.</title>
        <authorList>
            <consortium name="US DOE Joint Genome Institute (JGI-PGF)"/>
            <person name="Walter F."/>
            <person name="Albersmeier A."/>
            <person name="Kalinowski J."/>
            <person name="Ruckert C."/>
        </authorList>
    </citation>
    <scope>NUCLEOTIDE SEQUENCE</scope>
    <source>
        <strain evidence="20">KCTC 12710</strain>
    </source>
</reference>
<keyword evidence="9 17" id="KW-0067">ATP-binding</keyword>
<feature type="binding site" evidence="17">
    <location>
        <position position="77"/>
    </location>
    <ligand>
        <name>ATP</name>
        <dbReference type="ChEBI" id="CHEBI:30616"/>
    </ligand>
</feature>
<evidence type="ECO:0000256" key="12">
    <source>
        <dbReference type="ARBA" id="ARBA00023136"/>
    </source>
</evidence>
<dbReference type="GO" id="GO:0005886">
    <property type="term" value="C:plasma membrane"/>
    <property type="evidence" value="ECO:0007669"/>
    <property type="project" value="UniProtKB-SubCell"/>
</dbReference>
<evidence type="ECO:0000256" key="11">
    <source>
        <dbReference type="ARBA" id="ARBA00023098"/>
    </source>
</evidence>
<feature type="transmembrane region" description="Helical" evidence="19">
    <location>
        <begin position="34"/>
        <end position="51"/>
    </location>
</feature>
<evidence type="ECO:0000256" key="8">
    <source>
        <dbReference type="ARBA" id="ARBA00022777"/>
    </source>
</evidence>
<dbReference type="InterPro" id="IPR033717">
    <property type="entry name" value="UDPK"/>
</dbReference>
<protein>
    <submittedName>
        <fullName evidence="20">Diacylglycerol kinase</fullName>
    </submittedName>
</protein>
<dbReference type="GO" id="GO:0005524">
    <property type="term" value="F:ATP binding"/>
    <property type="evidence" value="ECO:0007669"/>
    <property type="project" value="UniProtKB-KW"/>
</dbReference>
<evidence type="ECO:0000256" key="18">
    <source>
        <dbReference type="PIRSR" id="PIRSR600829-4"/>
    </source>
</evidence>
<evidence type="ECO:0000256" key="1">
    <source>
        <dbReference type="ARBA" id="ARBA00004651"/>
    </source>
</evidence>
<sequence length="122" mass="13522">MHKKEPFFVNRLKSVGYAFKGALLLLKTEASIKVQLVISLIVITAGFYFQISSNEWILQLLAIGLVMSMEGMNTAIEEIANFIHPERHNKIGLIKDIAAGAVFIASVFASIIGLIIYLPKIF</sequence>
<evidence type="ECO:0000256" key="9">
    <source>
        <dbReference type="ARBA" id="ARBA00022840"/>
    </source>
</evidence>
<reference evidence="20" key="2">
    <citation type="submission" date="2020-09" db="EMBL/GenBank/DDBJ databases">
        <authorList>
            <person name="Sun Q."/>
            <person name="Kim S."/>
        </authorList>
    </citation>
    <scope>NUCLEOTIDE SEQUENCE</scope>
    <source>
        <strain evidence="20">KCTC 12710</strain>
    </source>
</reference>
<dbReference type="GO" id="GO:0046872">
    <property type="term" value="F:metal ion binding"/>
    <property type="evidence" value="ECO:0007669"/>
    <property type="project" value="UniProtKB-KW"/>
</dbReference>
<keyword evidence="7 17" id="KW-0547">Nucleotide-binding</keyword>
<accession>A0A918QT51</accession>
<feature type="binding site" evidence="17">
    <location>
        <begin position="86"/>
        <end position="88"/>
    </location>
    <ligand>
        <name>ATP</name>
        <dbReference type="ChEBI" id="CHEBI:30616"/>
    </ligand>
</feature>
<keyword evidence="8 20" id="KW-0418">Kinase</keyword>
<dbReference type="InterPro" id="IPR036945">
    <property type="entry name" value="DAGK_sf"/>
</dbReference>
<evidence type="ECO:0000256" key="14">
    <source>
        <dbReference type="ARBA" id="ARBA00023264"/>
    </source>
</evidence>
<evidence type="ECO:0000256" key="15">
    <source>
        <dbReference type="PIRSR" id="PIRSR600829-1"/>
    </source>
</evidence>
<gene>
    <name evidence="20" type="primary">dgkA</name>
    <name evidence="20" type="ORF">GCM10007028_06110</name>
</gene>
<evidence type="ECO:0000256" key="5">
    <source>
        <dbReference type="ARBA" id="ARBA00022679"/>
    </source>
</evidence>
<keyword evidence="3" id="KW-1003">Cell membrane</keyword>
<evidence type="ECO:0000256" key="16">
    <source>
        <dbReference type="PIRSR" id="PIRSR600829-2"/>
    </source>
</evidence>
<name>A0A918QT51_9FLAO</name>